<reference evidence="9 10" key="1">
    <citation type="journal article" date="2016" name="Sci. Rep.">
        <title>The Dendrobium catenatum Lindl. genome sequence provides insights into polysaccharide synthase, floral development and adaptive evolution.</title>
        <authorList>
            <person name="Zhang G.Q."/>
            <person name="Xu Q."/>
            <person name="Bian C."/>
            <person name="Tsai W.C."/>
            <person name="Yeh C.M."/>
            <person name="Liu K.W."/>
            <person name="Yoshida K."/>
            <person name="Zhang L.S."/>
            <person name="Chang S.B."/>
            <person name="Chen F."/>
            <person name="Shi Y."/>
            <person name="Su Y.Y."/>
            <person name="Zhang Y.Q."/>
            <person name="Chen L.J."/>
            <person name="Yin Y."/>
            <person name="Lin M."/>
            <person name="Huang H."/>
            <person name="Deng H."/>
            <person name="Wang Z.W."/>
            <person name="Zhu S.L."/>
            <person name="Zhao X."/>
            <person name="Deng C."/>
            <person name="Niu S.C."/>
            <person name="Huang J."/>
            <person name="Wang M."/>
            <person name="Liu G.H."/>
            <person name="Yang H.J."/>
            <person name="Xiao X.J."/>
            <person name="Hsiao Y.Y."/>
            <person name="Wu W.L."/>
            <person name="Chen Y.Y."/>
            <person name="Mitsuda N."/>
            <person name="Ohme-Takagi M."/>
            <person name="Luo Y.B."/>
            <person name="Van de Peer Y."/>
            <person name="Liu Z.J."/>
        </authorList>
    </citation>
    <scope>NUCLEOTIDE SEQUENCE [LARGE SCALE GENOMIC DNA]</scope>
    <source>
        <tissue evidence="9">The whole plant</tissue>
    </source>
</reference>
<dbReference type="InterPro" id="IPR050358">
    <property type="entry name" value="RSE1/DDB1/CFT1"/>
</dbReference>
<evidence type="ECO:0000313" key="10">
    <source>
        <dbReference type="Proteomes" id="UP000233837"/>
    </source>
</evidence>
<dbReference type="AlphaFoldDB" id="A0A2I0VIX8"/>
<dbReference type="EMBL" id="KZ503501">
    <property type="protein sequence ID" value="PKU63323.1"/>
    <property type="molecule type" value="Genomic_DNA"/>
</dbReference>
<feature type="transmembrane region" description="Helical" evidence="5">
    <location>
        <begin position="115"/>
        <end position="135"/>
    </location>
</feature>
<keyword evidence="10" id="KW-1185">Reference proteome</keyword>
<evidence type="ECO:0000259" key="8">
    <source>
        <dbReference type="Pfam" id="PF23726"/>
    </source>
</evidence>
<dbReference type="InterPro" id="IPR058543">
    <property type="entry name" value="Beta-prop_RSE1/DDB1/CPSF1_2nd"/>
</dbReference>
<gene>
    <name evidence="9" type="primary">DDB1</name>
    <name evidence="9" type="ORF">MA16_Dca013367</name>
</gene>
<evidence type="ECO:0000256" key="4">
    <source>
        <dbReference type="ARBA" id="ARBA00023242"/>
    </source>
</evidence>
<dbReference type="Gene3D" id="2.130.10.10">
    <property type="entry name" value="YVTN repeat-like/Quinoprotein amine dehydrogenase"/>
    <property type="match status" value="3"/>
</dbReference>
<protein>
    <recommendedName>
        <fullName evidence="3">DNA damage-binding protein 1</fullName>
    </recommendedName>
</protein>
<keyword evidence="5" id="KW-0472">Membrane</keyword>
<evidence type="ECO:0000256" key="5">
    <source>
        <dbReference type="SAM" id="Phobius"/>
    </source>
</evidence>
<evidence type="ECO:0000259" key="7">
    <source>
        <dbReference type="Pfam" id="PF10433"/>
    </source>
</evidence>
<feature type="domain" description="RSE1/DDB1/CPSF1 second beta-propeller" evidence="8">
    <location>
        <begin position="382"/>
        <end position="691"/>
    </location>
</feature>
<comment type="similarity">
    <text evidence="2">Belongs to the DDB1 family.</text>
</comment>
<dbReference type="Pfam" id="PF03178">
    <property type="entry name" value="CPSF_A"/>
    <property type="match status" value="1"/>
</dbReference>
<dbReference type="GO" id="GO:0003676">
    <property type="term" value="F:nucleic acid binding"/>
    <property type="evidence" value="ECO:0007669"/>
    <property type="project" value="InterPro"/>
</dbReference>
<evidence type="ECO:0000313" key="9">
    <source>
        <dbReference type="EMBL" id="PKU63323.1"/>
    </source>
</evidence>
<reference evidence="9 10" key="2">
    <citation type="journal article" date="2017" name="Nature">
        <title>The Apostasia genome and the evolution of orchids.</title>
        <authorList>
            <person name="Zhang G.Q."/>
            <person name="Liu K.W."/>
            <person name="Li Z."/>
            <person name="Lohaus R."/>
            <person name="Hsiao Y.Y."/>
            <person name="Niu S.C."/>
            <person name="Wang J.Y."/>
            <person name="Lin Y.C."/>
            <person name="Xu Q."/>
            <person name="Chen L.J."/>
            <person name="Yoshida K."/>
            <person name="Fujiwara S."/>
            <person name="Wang Z.W."/>
            <person name="Zhang Y.Q."/>
            <person name="Mitsuda N."/>
            <person name="Wang M."/>
            <person name="Liu G.H."/>
            <person name="Pecoraro L."/>
            <person name="Huang H.X."/>
            <person name="Xiao X.J."/>
            <person name="Lin M."/>
            <person name="Wu X.Y."/>
            <person name="Wu W.L."/>
            <person name="Chen Y.Y."/>
            <person name="Chang S.B."/>
            <person name="Sakamoto S."/>
            <person name="Ohme-Takagi M."/>
            <person name="Yagi M."/>
            <person name="Zeng S.J."/>
            <person name="Shen C.Y."/>
            <person name="Yeh C.M."/>
            <person name="Luo Y.B."/>
            <person name="Tsai W.C."/>
            <person name="Van de Peer Y."/>
            <person name="Liu Z.J."/>
        </authorList>
    </citation>
    <scope>NUCLEOTIDE SEQUENCE [LARGE SCALE GENOMIC DNA]</scope>
    <source>
        <tissue evidence="9">The whole plant</tissue>
    </source>
</reference>
<dbReference type="InterPro" id="IPR011047">
    <property type="entry name" value="Quinoprotein_ADH-like_sf"/>
</dbReference>
<dbReference type="InterPro" id="IPR015943">
    <property type="entry name" value="WD40/YVTN_repeat-like_dom_sf"/>
</dbReference>
<dbReference type="FunFam" id="2.130.10.10:FF:000267">
    <property type="entry name" value="DNA damage-binding protein 1a"/>
    <property type="match status" value="1"/>
</dbReference>
<dbReference type="InterPro" id="IPR004871">
    <property type="entry name" value="RSE1/DDB1/CPSF1_C"/>
</dbReference>
<dbReference type="GO" id="GO:0005634">
    <property type="term" value="C:nucleus"/>
    <property type="evidence" value="ECO:0007669"/>
    <property type="project" value="UniProtKB-SubCell"/>
</dbReference>
<keyword evidence="4" id="KW-0539">Nucleus</keyword>
<proteinExistence type="inferred from homology"/>
<dbReference type="FunFam" id="2.130.10.10:FF:000070">
    <property type="entry name" value="DNA damage-binding protein 1"/>
    <property type="match status" value="1"/>
</dbReference>
<dbReference type="STRING" id="906689.A0A2I0VIX8"/>
<dbReference type="Proteomes" id="UP000233837">
    <property type="component" value="Unassembled WGS sequence"/>
</dbReference>
<evidence type="ECO:0000259" key="6">
    <source>
        <dbReference type="Pfam" id="PF03178"/>
    </source>
</evidence>
<evidence type="ECO:0000256" key="3">
    <source>
        <dbReference type="ARBA" id="ARBA00014577"/>
    </source>
</evidence>
<feature type="domain" description="RSE1/DDB1/CPSF1 first beta-propeller" evidence="7">
    <location>
        <begin position="15"/>
        <end position="336"/>
    </location>
</feature>
<feature type="domain" description="RSE1/DDB1/CPSF1 C-terminal" evidence="6">
    <location>
        <begin position="739"/>
        <end position="1051"/>
    </location>
</feature>
<accession>A0A2I0VIX8</accession>
<dbReference type="Gene3D" id="1.10.150.910">
    <property type="match status" value="1"/>
</dbReference>
<name>A0A2I0VIX8_9ASPA</name>
<organism evidence="9 10">
    <name type="scientific">Dendrobium catenatum</name>
    <dbReference type="NCBI Taxonomy" id="906689"/>
    <lineage>
        <taxon>Eukaryota</taxon>
        <taxon>Viridiplantae</taxon>
        <taxon>Streptophyta</taxon>
        <taxon>Embryophyta</taxon>
        <taxon>Tracheophyta</taxon>
        <taxon>Spermatophyta</taxon>
        <taxon>Magnoliopsida</taxon>
        <taxon>Liliopsida</taxon>
        <taxon>Asparagales</taxon>
        <taxon>Orchidaceae</taxon>
        <taxon>Epidendroideae</taxon>
        <taxon>Malaxideae</taxon>
        <taxon>Dendrobiinae</taxon>
        <taxon>Dendrobium</taxon>
    </lineage>
</organism>
<sequence length="1082" mass="120522">MSFWNYVVTAHKPTAVSHSCVGNFTSPQELNLIIAKCTRIEIHLLSAHGLQPMLDVPIYGRIATLELFRPHGESQDLLFIATERYKFCVLQWDGEASELITRYPMNADLSFSHSFLVGSLYNISLIAVVLFYEVIPFDNKGQLKEAFNIRLEELQVLDIKFLYGCSKPTIAVLYQDNKDARHLKTYEVALKDKDFIEGPWSQNNLDNGAGLLIPVPLPLGGVIIIGEETIVYCNGSSFKAIPIRPSITRAYGRIDPDGSRFLLGDNSGLLYLLVISHERERITGLKIEHLGETSVASSISYLDNAVVYVGSKYGDSQLIKLNLQPDEKGSYVEVLEKYVNLGPIVDFCVVDLERQGQGQVVTCSGAYKDGSLRIVRNGIGINEQASVELQGIKGLWSLRSSTTDPNDTFLVVSFISETRILAMNMEDELEETEIEGFYAQAQTLFCQNALHDQLVQVTASSVRLVSCTSRELQDQWIAPTGFSVNVATANATQVLLAIGGGHLVYLEIGDGKLTEVKHIQLEYEISCLDINPIGEKANSSALAVVGMWTDISVRIFSLPSLDLITKESLGGEIIPRSVLICSFEGISYLLCALGDGHLFNFLLNLATGELSDRKKVSLGTQPITLRTFSSKDTTHVFAASDRPTVIYSSNKKLLYSNVNLKEVSHMCPFNSAAFPDSLAIAKEGELSIGTIDDIQKLHIRSIPLGEHARRICHQEQSRTFAICSLKNCLINNDETEVHFVRLLDDQTFEFISTYQLDTFEYGCSIISCSFSDDNNVYYSVGTAYVLPEENEPTKGRILVFVVEDGKLQLIAEKETKGAVYSLNAFNGKLLAAINQKIQLYKLMLREDGTRELQSECGHHGHILALYVQTRGDFIVVGDLMKSISLLLYKHEEGAIEERARDYNANWMTAVEILDDDVYLGAENNFNLFTVRRNSDGATDEERGRLEVVGEYHLGEFVNRFRHGSLVMRLPDSEAGNIPTVIFGTVNGVIGIVASLPHDHYVFLEKLQSNLVKVIKGVGGLSHEQWRSFNNEKKTVDARNFLDGDLIESFLDLSRSRMEEISKTIGVSVEELCKRVEELTRLH</sequence>
<evidence type="ECO:0000256" key="1">
    <source>
        <dbReference type="ARBA" id="ARBA00004123"/>
    </source>
</evidence>
<dbReference type="Pfam" id="PF23726">
    <property type="entry name" value="Beta-prop_RSE1_2nd"/>
    <property type="match status" value="1"/>
</dbReference>
<dbReference type="PANTHER" id="PTHR10644">
    <property type="entry name" value="DNA REPAIR/RNA PROCESSING CPSF FAMILY"/>
    <property type="match status" value="1"/>
</dbReference>
<keyword evidence="5" id="KW-0812">Transmembrane</keyword>
<dbReference type="FunFam" id="1.10.150.910:FF:000003">
    <property type="entry name" value="DNA damage-binding protein 1a"/>
    <property type="match status" value="1"/>
</dbReference>
<dbReference type="SUPFAM" id="SSF50998">
    <property type="entry name" value="Quinoprotein alcohol dehydrogenase-like"/>
    <property type="match status" value="1"/>
</dbReference>
<comment type="subcellular location">
    <subcellularLocation>
        <location evidence="1">Nucleus</location>
    </subcellularLocation>
</comment>
<evidence type="ECO:0000256" key="2">
    <source>
        <dbReference type="ARBA" id="ARBA00007453"/>
    </source>
</evidence>
<dbReference type="Pfam" id="PF10433">
    <property type="entry name" value="Beta-prop_RSE1_1st"/>
    <property type="match status" value="1"/>
</dbReference>
<dbReference type="InterPro" id="IPR018846">
    <property type="entry name" value="Beta-prop_RSE1/DDB1/CPSF1_1st"/>
</dbReference>
<keyword evidence="5" id="KW-1133">Transmembrane helix</keyword>